<comment type="subcellular location">
    <subcellularLocation>
        <location evidence="1">Membrane</location>
        <topology evidence="1">Multi-pass membrane protein</topology>
    </subcellularLocation>
</comment>
<evidence type="ECO:0000313" key="7">
    <source>
        <dbReference type="EMBL" id="HJC84879.1"/>
    </source>
</evidence>
<dbReference type="Gene3D" id="1.20.1540.10">
    <property type="entry name" value="Rhomboid-like"/>
    <property type="match status" value="1"/>
</dbReference>
<evidence type="ECO:0000313" key="8">
    <source>
        <dbReference type="Proteomes" id="UP000823858"/>
    </source>
</evidence>
<keyword evidence="7" id="KW-0645">Protease</keyword>
<dbReference type="GO" id="GO:0004252">
    <property type="term" value="F:serine-type endopeptidase activity"/>
    <property type="evidence" value="ECO:0007669"/>
    <property type="project" value="InterPro"/>
</dbReference>
<dbReference type="PANTHER" id="PTHR43066:SF11">
    <property type="entry name" value="PEPTIDASE S54 RHOMBOID DOMAIN-CONTAINING PROTEIN"/>
    <property type="match status" value="1"/>
</dbReference>
<feature type="domain" description="Peptidase S54 rhomboid" evidence="6">
    <location>
        <begin position="77"/>
        <end position="206"/>
    </location>
</feature>
<organism evidence="7 8">
    <name type="scientific">Candidatus Corynebacterium faecigallinarum</name>
    <dbReference type="NCBI Taxonomy" id="2838528"/>
    <lineage>
        <taxon>Bacteria</taxon>
        <taxon>Bacillati</taxon>
        <taxon>Actinomycetota</taxon>
        <taxon>Actinomycetes</taxon>
        <taxon>Mycobacteriales</taxon>
        <taxon>Corynebacteriaceae</taxon>
        <taxon>Corynebacterium</taxon>
    </lineage>
</organism>
<dbReference type="SUPFAM" id="SSF144091">
    <property type="entry name" value="Rhomboid-like"/>
    <property type="match status" value="1"/>
</dbReference>
<evidence type="ECO:0000259" key="6">
    <source>
        <dbReference type="Pfam" id="PF01694"/>
    </source>
</evidence>
<dbReference type="PANTHER" id="PTHR43066">
    <property type="entry name" value="RHOMBOID-RELATED PROTEIN"/>
    <property type="match status" value="1"/>
</dbReference>
<keyword evidence="3 5" id="KW-1133">Transmembrane helix</keyword>
<accession>A0A9D2QCA9</accession>
<dbReference type="AlphaFoldDB" id="A0A9D2QCA9"/>
<reference evidence="7" key="2">
    <citation type="submission" date="2021-04" db="EMBL/GenBank/DDBJ databases">
        <authorList>
            <person name="Gilroy R."/>
        </authorList>
    </citation>
    <scope>NUCLEOTIDE SEQUENCE</scope>
    <source>
        <strain evidence="7">ChiHjej13B12-4958</strain>
    </source>
</reference>
<dbReference type="Proteomes" id="UP000823858">
    <property type="component" value="Unassembled WGS sequence"/>
</dbReference>
<dbReference type="InterPro" id="IPR035952">
    <property type="entry name" value="Rhomboid-like_sf"/>
</dbReference>
<dbReference type="GO" id="GO:0016020">
    <property type="term" value="C:membrane"/>
    <property type="evidence" value="ECO:0007669"/>
    <property type="project" value="UniProtKB-SubCell"/>
</dbReference>
<feature type="transmembrane region" description="Helical" evidence="5">
    <location>
        <begin position="193"/>
        <end position="210"/>
    </location>
</feature>
<evidence type="ECO:0000256" key="4">
    <source>
        <dbReference type="ARBA" id="ARBA00023136"/>
    </source>
</evidence>
<evidence type="ECO:0000256" key="5">
    <source>
        <dbReference type="SAM" id="Phobius"/>
    </source>
</evidence>
<dbReference type="EMBL" id="DWVP01000011">
    <property type="protein sequence ID" value="HJC84879.1"/>
    <property type="molecule type" value="Genomic_DNA"/>
</dbReference>
<evidence type="ECO:0000256" key="3">
    <source>
        <dbReference type="ARBA" id="ARBA00022989"/>
    </source>
</evidence>
<dbReference type="InterPro" id="IPR022764">
    <property type="entry name" value="Peptidase_S54_rhomboid_dom"/>
</dbReference>
<sequence length="217" mass="22400">MSEPAGYSGSAGKPAGSLSGALRRFFAGAPATATLIIACLVVYTVTAVDGRSLMDPVRDSDLAWRMMVHPPAITYSHEWWRLATGALVHLDPAHLLLNLLLIAFIGRELERAHGTTVMAASMLACAVGGGLAVVWLEPLSVVGGASTIGYGFFAMLVGLSVSRGSDVRAPIALIVVNLLYSITAGGVSVSGHLGGLATGAVIGLGLYLSGRRRTRSS</sequence>
<protein>
    <submittedName>
        <fullName evidence="7">Rhomboid family intramembrane serine protease</fullName>
    </submittedName>
</protein>
<keyword evidence="7" id="KW-0378">Hydrolase</keyword>
<dbReference type="GO" id="GO:0006508">
    <property type="term" value="P:proteolysis"/>
    <property type="evidence" value="ECO:0007669"/>
    <property type="project" value="UniProtKB-KW"/>
</dbReference>
<keyword evidence="2 5" id="KW-0812">Transmembrane</keyword>
<dbReference type="Pfam" id="PF01694">
    <property type="entry name" value="Rhomboid"/>
    <property type="match status" value="1"/>
</dbReference>
<reference evidence="7" key="1">
    <citation type="journal article" date="2021" name="PeerJ">
        <title>Extensive microbial diversity within the chicken gut microbiome revealed by metagenomics and culture.</title>
        <authorList>
            <person name="Gilroy R."/>
            <person name="Ravi A."/>
            <person name="Getino M."/>
            <person name="Pursley I."/>
            <person name="Horton D.L."/>
            <person name="Alikhan N.F."/>
            <person name="Baker D."/>
            <person name="Gharbi K."/>
            <person name="Hall N."/>
            <person name="Watson M."/>
            <person name="Adriaenssens E.M."/>
            <person name="Foster-Nyarko E."/>
            <person name="Jarju S."/>
            <person name="Secka A."/>
            <person name="Antonio M."/>
            <person name="Oren A."/>
            <person name="Chaudhuri R.R."/>
            <person name="La Ragione R."/>
            <person name="Hildebrand F."/>
            <person name="Pallen M.J."/>
        </authorList>
    </citation>
    <scope>NUCLEOTIDE SEQUENCE</scope>
    <source>
        <strain evidence="7">ChiHjej13B12-4958</strain>
    </source>
</reference>
<proteinExistence type="predicted"/>
<evidence type="ECO:0000256" key="2">
    <source>
        <dbReference type="ARBA" id="ARBA00022692"/>
    </source>
</evidence>
<name>A0A9D2QCA9_9CORY</name>
<feature type="transmembrane region" description="Helical" evidence="5">
    <location>
        <begin position="117"/>
        <end position="136"/>
    </location>
</feature>
<feature type="transmembrane region" description="Helical" evidence="5">
    <location>
        <begin position="25"/>
        <end position="45"/>
    </location>
</feature>
<gene>
    <name evidence="7" type="ORF">H9751_04920</name>
</gene>
<feature type="transmembrane region" description="Helical" evidence="5">
    <location>
        <begin position="142"/>
        <end position="162"/>
    </location>
</feature>
<feature type="transmembrane region" description="Helical" evidence="5">
    <location>
        <begin position="169"/>
        <end position="187"/>
    </location>
</feature>
<comment type="caution">
    <text evidence="7">The sequence shown here is derived from an EMBL/GenBank/DDBJ whole genome shotgun (WGS) entry which is preliminary data.</text>
</comment>
<evidence type="ECO:0000256" key="1">
    <source>
        <dbReference type="ARBA" id="ARBA00004141"/>
    </source>
</evidence>
<keyword evidence="4 5" id="KW-0472">Membrane</keyword>